<dbReference type="Proteomes" id="UP001066276">
    <property type="component" value="Chromosome 9"/>
</dbReference>
<protein>
    <submittedName>
        <fullName evidence="2">Uncharacterized protein</fullName>
    </submittedName>
</protein>
<comment type="caution">
    <text evidence="2">The sequence shown here is derived from an EMBL/GenBank/DDBJ whole genome shotgun (WGS) entry which is preliminary data.</text>
</comment>
<dbReference type="AlphaFoldDB" id="A0AAV7MKQ7"/>
<dbReference type="EMBL" id="JANPWB010000013">
    <property type="protein sequence ID" value="KAJ1104386.1"/>
    <property type="molecule type" value="Genomic_DNA"/>
</dbReference>
<reference evidence="2" key="1">
    <citation type="journal article" date="2022" name="bioRxiv">
        <title>Sequencing and chromosome-scale assembly of the giantPleurodeles waltlgenome.</title>
        <authorList>
            <person name="Brown T."/>
            <person name="Elewa A."/>
            <person name="Iarovenko S."/>
            <person name="Subramanian E."/>
            <person name="Araus A.J."/>
            <person name="Petzold A."/>
            <person name="Susuki M."/>
            <person name="Suzuki K.-i.T."/>
            <person name="Hayashi T."/>
            <person name="Toyoda A."/>
            <person name="Oliveira C."/>
            <person name="Osipova E."/>
            <person name="Leigh N.D."/>
            <person name="Simon A."/>
            <person name="Yun M.H."/>
        </authorList>
    </citation>
    <scope>NUCLEOTIDE SEQUENCE</scope>
    <source>
        <strain evidence="2">20211129_DDA</strain>
        <tissue evidence="2">Liver</tissue>
    </source>
</reference>
<sequence>MPSAKACGGDGFPVEFYKTFCEELAPLLTKRRRDPLREIPLPINGADRSRAAAGCGRQRIGVPEGAAAAIFPGAAIRAPIGVPNNKVGARQWEGLILGCREPISGSCSPSAPPSPLLTIDPPRLDEGGSRSRYLATWALWVCPPSTSTSEVRPPGEDPGAARSTRCWGVQGTRAAGPDQAWTWQTACSAALSRERLTPAVYPRALGARSAQPAGGILPPPSHQRIWGLGVVANGGIGKGTWVLPPPLSCPRWLVGPAARGPCPPEPEPISRDQQEGRNLRT</sequence>
<feature type="compositionally biased region" description="Basic and acidic residues" evidence="1">
    <location>
        <begin position="268"/>
        <end position="281"/>
    </location>
</feature>
<name>A0AAV7MKQ7_PLEWA</name>
<evidence type="ECO:0000313" key="3">
    <source>
        <dbReference type="Proteomes" id="UP001066276"/>
    </source>
</evidence>
<evidence type="ECO:0000313" key="2">
    <source>
        <dbReference type="EMBL" id="KAJ1104386.1"/>
    </source>
</evidence>
<evidence type="ECO:0000256" key="1">
    <source>
        <dbReference type="SAM" id="MobiDB-lite"/>
    </source>
</evidence>
<keyword evidence="3" id="KW-1185">Reference proteome</keyword>
<organism evidence="2 3">
    <name type="scientific">Pleurodeles waltl</name>
    <name type="common">Iberian ribbed newt</name>
    <dbReference type="NCBI Taxonomy" id="8319"/>
    <lineage>
        <taxon>Eukaryota</taxon>
        <taxon>Metazoa</taxon>
        <taxon>Chordata</taxon>
        <taxon>Craniata</taxon>
        <taxon>Vertebrata</taxon>
        <taxon>Euteleostomi</taxon>
        <taxon>Amphibia</taxon>
        <taxon>Batrachia</taxon>
        <taxon>Caudata</taxon>
        <taxon>Salamandroidea</taxon>
        <taxon>Salamandridae</taxon>
        <taxon>Pleurodelinae</taxon>
        <taxon>Pleurodeles</taxon>
    </lineage>
</organism>
<feature type="region of interest" description="Disordered" evidence="1">
    <location>
        <begin position="256"/>
        <end position="281"/>
    </location>
</feature>
<gene>
    <name evidence="2" type="ORF">NDU88_001798</name>
</gene>
<accession>A0AAV7MKQ7</accession>
<proteinExistence type="predicted"/>